<dbReference type="Pfam" id="PF00628">
    <property type="entry name" value="PHD"/>
    <property type="match status" value="2"/>
</dbReference>
<feature type="compositionally biased region" description="Low complexity" evidence="12">
    <location>
        <begin position="187"/>
        <end position="203"/>
    </location>
</feature>
<dbReference type="InterPro" id="IPR013761">
    <property type="entry name" value="SAM/pointed_sf"/>
</dbReference>
<evidence type="ECO:0000256" key="8">
    <source>
        <dbReference type="ARBA" id="ARBA00022843"/>
    </source>
</evidence>
<keyword evidence="7" id="KW-0862">Zinc</keyword>
<evidence type="ECO:0000259" key="14">
    <source>
        <dbReference type="PROSITE" id="PS52014"/>
    </source>
</evidence>
<evidence type="ECO:0000256" key="9">
    <source>
        <dbReference type="ARBA" id="ARBA00022853"/>
    </source>
</evidence>
<keyword evidence="3" id="KW-1017">Isopeptide bond</keyword>
<dbReference type="Gene3D" id="1.10.150.50">
    <property type="entry name" value="Transcription Factor, Ets-1"/>
    <property type="match status" value="1"/>
</dbReference>
<feature type="compositionally biased region" description="Polar residues" evidence="12">
    <location>
        <begin position="629"/>
        <end position="639"/>
    </location>
</feature>
<reference evidence="15 16" key="1">
    <citation type="journal article" date="2010" name="Science">
        <title>Genomic comparison of the ants Camponotus floridanus and Harpegnathos saltator.</title>
        <authorList>
            <person name="Bonasio R."/>
            <person name="Zhang G."/>
            <person name="Ye C."/>
            <person name="Mutti N.S."/>
            <person name="Fang X."/>
            <person name="Qin N."/>
            <person name="Donahue G."/>
            <person name="Yang P."/>
            <person name="Li Q."/>
            <person name="Li C."/>
            <person name="Zhang P."/>
            <person name="Huang Z."/>
            <person name="Berger S.L."/>
            <person name="Reinberg D."/>
            <person name="Wang J."/>
            <person name="Liebig J."/>
        </authorList>
    </citation>
    <scope>NUCLEOTIDE SEQUENCE [LARGE SCALE GENOMIC DNA]</scope>
    <source>
        <strain evidence="16">C129</strain>
    </source>
</reference>
<dbReference type="Gene3D" id="3.30.40.10">
    <property type="entry name" value="Zinc/RING finger domain, C3HC4 (zinc finger)"/>
    <property type="match status" value="2"/>
</dbReference>
<feature type="region of interest" description="Disordered" evidence="12">
    <location>
        <begin position="262"/>
        <end position="292"/>
    </location>
</feature>
<evidence type="ECO:0000256" key="1">
    <source>
        <dbReference type="ARBA" id="ARBA00004123"/>
    </source>
</evidence>
<dbReference type="GO" id="GO:0003677">
    <property type="term" value="F:DNA binding"/>
    <property type="evidence" value="ECO:0007669"/>
    <property type="project" value="InterPro"/>
</dbReference>
<organism evidence="16">
    <name type="scientific">Camponotus floridanus</name>
    <name type="common">Florida carpenter ant</name>
    <dbReference type="NCBI Taxonomy" id="104421"/>
    <lineage>
        <taxon>Eukaryota</taxon>
        <taxon>Metazoa</taxon>
        <taxon>Ecdysozoa</taxon>
        <taxon>Arthropoda</taxon>
        <taxon>Hexapoda</taxon>
        <taxon>Insecta</taxon>
        <taxon>Pterygota</taxon>
        <taxon>Neoptera</taxon>
        <taxon>Endopterygota</taxon>
        <taxon>Hymenoptera</taxon>
        <taxon>Apocrita</taxon>
        <taxon>Aculeata</taxon>
        <taxon>Formicoidea</taxon>
        <taxon>Formicidae</taxon>
        <taxon>Formicinae</taxon>
        <taxon>Camponotus</taxon>
    </lineage>
</organism>
<evidence type="ECO:0000259" key="13">
    <source>
        <dbReference type="PROSITE" id="PS50016"/>
    </source>
</evidence>
<sequence>MQQHPVQAAAQITHEEHILEAIDQLRRRKARPDADRICNYLLRNFAVDARDTIADLHRLIEVEKVIQVDYKGNTSYRNAKKWSRLQLFKNRPEGFLKEKLNSSMVSSAVAELVVEEPDYLDQGVPAGRLIEQLLDGVSSPTSRRVVEEFLGREVASGNLARLSNGNYSLVATSDMTTDATPSRRSGDSQPSSSSSSSSSSTSSVTCALENGTATTQRRVGKATTSNGTVSNGTVGNNASTNGLTAATTTASSAAAELYEFNETDNLSDTTSGSSRSSSRQTSHSPKLDQQDQQECIKKEECYNVVGKNDAERGGAPSVEMPCNGVGESKQHADSLEITAVSSTTFAESDVVKEELKGNDVQKTATNLKRSAKAERKQRLFARTDDRIDIEIKFEDYQQGKEEPEKREEAGRRSSEDREDEDAGRSSSTNTSPTPSNVNTGGFRSARRKRARKVFDPSDNNLVKRKRGRQPSNHNKNSILQDPQDSIKVNVKDGPCRQCSLCAKEKQEALVACRDCTVRAHPSCIYSPEEMLQKVNSNWQCERCKTCTVCCETSDAGPLVTCFNCDDAYHYFCHTSRVTISKSSSKWYCNECAQKQQCKVNDSQNANLVNGTSRPDSPSNAPILPPVLSPQVSPTRGSSDQMDDDGPKGPIDPNIPDARSWTSEQVYQYFARLFPKEAEVFRQQEIDGHALLMMSRKDVLCGLNLLLGPALKIYRHVLKLQFRRDDPELYWQ</sequence>
<dbReference type="GO" id="GO:0045892">
    <property type="term" value="P:negative regulation of DNA-templated transcription"/>
    <property type="evidence" value="ECO:0007669"/>
    <property type="project" value="TreeGrafter"/>
</dbReference>
<dbReference type="Proteomes" id="UP000000311">
    <property type="component" value="Unassembled WGS sequence"/>
</dbReference>
<gene>
    <name evidence="15" type="ORF">EAG_01244</name>
</gene>
<keyword evidence="16" id="KW-1185">Reference proteome</keyword>
<comment type="subcellular location">
    <subcellularLocation>
        <location evidence="1">Nucleus</location>
    </subcellularLocation>
</comment>
<dbReference type="SUPFAM" id="SSF47769">
    <property type="entry name" value="SAM/Pointed domain"/>
    <property type="match status" value="1"/>
</dbReference>
<evidence type="ECO:0000256" key="11">
    <source>
        <dbReference type="PROSITE-ProRule" id="PRU00146"/>
    </source>
</evidence>
<dbReference type="PANTHER" id="PTHR12247:SF139">
    <property type="entry name" value="ATHERIN-RELATED"/>
    <property type="match status" value="1"/>
</dbReference>
<evidence type="ECO:0000256" key="12">
    <source>
        <dbReference type="SAM" id="MobiDB-lite"/>
    </source>
</evidence>
<evidence type="ECO:0000313" key="16">
    <source>
        <dbReference type="Proteomes" id="UP000000311"/>
    </source>
</evidence>
<dbReference type="STRING" id="104421.E2A7R8"/>
<feature type="compositionally biased region" description="Basic and acidic residues" evidence="12">
    <location>
        <begin position="392"/>
        <end position="415"/>
    </location>
</feature>
<evidence type="ECO:0000256" key="7">
    <source>
        <dbReference type="ARBA" id="ARBA00022833"/>
    </source>
</evidence>
<dbReference type="GO" id="GO:0005634">
    <property type="term" value="C:nucleus"/>
    <property type="evidence" value="ECO:0007669"/>
    <property type="project" value="UniProtKB-SubCell"/>
</dbReference>
<dbReference type="InterPro" id="IPR001965">
    <property type="entry name" value="Znf_PHD"/>
</dbReference>
<dbReference type="OrthoDB" id="10004495at2759"/>
<dbReference type="EMBL" id="GL437382">
    <property type="protein sequence ID" value="EFN70536.1"/>
    <property type="molecule type" value="Genomic_DNA"/>
</dbReference>
<keyword evidence="4" id="KW-0597">Phosphoprotein</keyword>
<feature type="compositionally biased region" description="Low complexity" evidence="12">
    <location>
        <begin position="267"/>
        <end position="284"/>
    </location>
</feature>
<evidence type="ECO:0000313" key="15">
    <source>
        <dbReference type="EMBL" id="EFN70536.1"/>
    </source>
</evidence>
<feature type="region of interest" description="Disordered" evidence="12">
    <location>
        <begin position="392"/>
        <end position="483"/>
    </location>
</feature>
<keyword evidence="10" id="KW-0539">Nucleus</keyword>
<feature type="region of interest" description="Disordered" evidence="12">
    <location>
        <begin position="309"/>
        <end position="330"/>
    </location>
</feature>
<feature type="domain" description="SAMD1-like winged helix (WH)" evidence="14">
    <location>
        <begin position="6"/>
        <end position="82"/>
    </location>
</feature>
<keyword evidence="9" id="KW-0156">Chromatin regulator</keyword>
<dbReference type="Pfam" id="PF21524">
    <property type="entry name" value="SAMD1_WH"/>
    <property type="match status" value="1"/>
</dbReference>
<evidence type="ECO:0000256" key="10">
    <source>
        <dbReference type="ARBA" id="ARBA00023242"/>
    </source>
</evidence>
<feature type="domain" description="PHD-type" evidence="13">
    <location>
        <begin position="495"/>
        <end position="546"/>
    </location>
</feature>
<accession>E2A7R8</accession>
<dbReference type="GO" id="GO:0008270">
    <property type="term" value="F:zinc ion binding"/>
    <property type="evidence" value="ECO:0007669"/>
    <property type="project" value="UniProtKB-KW"/>
</dbReference>
<dbReference type="OMA" id="CTICCET"/>
<dbReference type="GO" id="GO:0003682">
    <property type="term" value="F:chromatin binding"/>
    <property type="evidence" value="ECO:0007669"/>
    <property type="project" value="TreeGrafter"/>
</dbReference>
<keyword evidence="6 11" id="KW-0863">Zinc-finger</keyword>
<dbReference type="GO" id="GO:0006325">
    <property type="term" value="P:chromatin organization"/>
    <property type="evidence" value="ECO:0007669"/>
    <property type="project" value="UniProtKB-KW"/>
</dbReference>
<dbReference type="InterPro" id="IPR019787">
    <property type="entry name" value="Znf_PHD-finger"/>
</dbReference>
<dbReference type="InParanoid" id="E2A7R8"/>
<dbReference type="AlphaFoldDB" id="E2A7R8"/>
<feature type="domain" description="PHD-type" evidence="13">
    <location>
        <begin position="543"/>
        <end position="594"/>
    </location>
</feature>
<proteinExistence type="predicted"/>
<evidence type="ECO:0000256" key="2">
    <source>
        <dbReference type="ARBA" id="ARBA00022491"/>
    </source>
</evidence>
<evidence type="ECO:0000256" key="6">
    <source>
        <dbReference type="ARBA" id="ARBA00022771"/>
    </source>
</evidence>
<protein>
    <submittedName>
        <fullName evidence="15">Supporter of activation of yellow protein</fullName>
    </submittedName>
</protein>
<dbReference type="GO" id="GO:0042393">
    <property type="term" value="F:histone binding"/>
    <property type="evidence" value="ECO:0007669"/>
    <property type="project" value="TreeGrafter"/>
</dbReference>
<evidence type="ECO:0000256" key="3">
    <source>
        <dbReference type="ARBA" id="ARBA00022499"/>
    </source>
</evidence>
<feature type="compositionally biased region" description="Polar residues" evidence="12">
    <location>
        <begin position="606"/>
        <end position="619"/>
    </location>
</feature>
<dbReference type="SMART" id="SM00249">
    <property type="entry name" value="PHD"/>
    <property type="match status" value="2"/>
</dbReference>
<dbReference type="PROSITE" id="PS52014">
    <property type="entry name" value="SAMD1_WH"/>
    <property type="match status" value="1"/>
</dbReference>
<dbReference type="PROSITE" id="PS50016">
    <property type="entry name" value="ZF_PHD_2"/>
    <property type="match status" value="2"/>
</dbReference>
<feature type="region of interest" description="Disordered" evidence="12">
    <location>
        <begin position="606"/>
        <end position="656"/>
    </location>
</feature>
<keyword evidence="5" id="KW-0479">Metal-binding</keyword>
<dbReference type="PANTHER" id="PTHR12247">
    <property type="entry name" value="POLYCOMB GROUP PROTEIN"/>
    <property type="match status" value="1"/>
</dbReference>
<dbReference type="SUPFAM" id="SSF57903">
    <property type="entry name" value="FYVE/PHD zinc finger"/>
    <property type="match status" value="2"/>
</dbReference>
<feature type="compositionally biased region" description="Polar residues" evidence="12">
    <location>
        <begin position="469"/>
        <end position="483"/>
    </location>
</feature>
<feature type="region of interest" description="Disordered" evidence="12">
    <location>
        <begin position="174"/>
        <end position="241"/>
    </location>
</feature>
<dbReference type="InterPro" id="IPR048589">
    <property type="entry name" value="SAMD1-like_WH"/>
</dbReference>
<keyword evidence="2" id="KW-0678">Repressor</keyword>
<name>E2A7R8_CAMFO</name>
<feature type="compositionally biased region" description="Low complexity" evidence="12">
    <location>
        <begin position="223"/>
        <end position="241"/>
    </location>
</feature>
<dbReference type="InterPro" id="IPR050548">
    <property type="entry name" value="PcG_chromatin_remod_factors"/>
</dbReference>
<feature type="compositionally biased region" description="Low complexity" evidence="12">
    <location>
        <begin position="425"/>
        <end position="439"/>
    </location>
</feature>
<dbReference type="InterPro" id="IPR013083">
    <property type="entry name" value="Znf_RING/FYVE/PHD"/>
</dbReference>
<evidence type="ECO:0000256" key="5">
    <source>
        <dbReference type="ARBA" id="ARBA00022723"/>
    </source>
</evidence>
<evidence type="ECO:0000256" key="4">
    <source>
        <dbReference type="ARBA" id="ARBA00022553"/>
    </source>
</evidence>
<dbReference type="InterPro" id="IPR011011">
    <property type="entry name" value="Znf_FYVE_PHD"/>
</dbReference>
<keyword evidence="8" id="KW-0832">Ubl conjugation</keyword>